<comment type="caution">
    <text evidence="2">The sequence shown here is derived from an EMBL/GenBank/DDBJ whole genome shotgun (WGS) entry which is preliminary data.</text>
</comment>
<organism evidence="2 3">
    <name type="scientific">Gigaspora margarita</name>
    <dbReference type="NCBI Taxonomy" id="4874"/>
    <lineage>
        <taxon>Eukaryota</taxon>
        <taxon>Fungi</taxon>
        <taxon>Fungi incertae sedis</taxon>
        <taxon>Mucoromycota</taxon>
        <taxon>Glomeromycotina</taxon>
        <taxon>Glomeromycetes</taxon>
        <taxon>Diversisporales</taxon>
        <taxon>Gigasporaceae</taxon>
        <taxon>Gigaspora</taxon>
    </lineage>
</organism>
<protein>
    <submittedName>
        <fullName evidence="2">Uncharacterized protein</fullName>
    </submittedName>
</protein>
<evidence type="ECO:0000313" key="2">
    <source>
        <dbReference type="EMBL" id="KAF0524544.1"/>
    </source>
</evidence>
<proteinExistence type="predicted"/>
<feature type="compositionally biased region" description="Basic residues" evidence="1">
    <location>
        <begin position="87"/>
        <end position="101"/>
    </location>
</feature>
<evidence type="ECO:0000256" key="1">
    <source>
        <dbReference type="SAM" id="MobiDB-lite"/>
    </source>
</evidence>
<accession>A0A8H4ENB3</accession>
<evidence type="ECO:0000313" key="3">
    <source>
        <dbReference type="Proteomes" id="UP000439903"/>
    </source>
</evidence>
<dbReference type="Proteomes" id="UP000439903">
    <property type="component" value="Unassembled WGS sequence"/>
</dbReference>
<dbReference type="AlphaFoldDB" id="A0A8H4ENB3"/>
<dbReference type="EMBL" id="WTPW01000314">
    <property type="protein sequence ID" value="KAF0524544.1"/>
    <property type="molecule type" value="Genomic_DNA"/>
</dbReference>
<feature type="region of interest" description="Disordered" evidence="1">
    <location>
        <begin position="79"/>
        <end position="153"/>
    </location>
</feature>
<name>A0A8H4ENB3_GIGMA</name>
<gene>
    <name evidence="2" type="ORF">F8M41_015158</name>
</gene>
<sequence length="171" mass="19308">MLENSPHNTEGVQEYQRIYHSVGSAKGQMLENSLPNAKGVQELISMKSPHSAKILKVPKDKLIENSLYKAESLQEQIPENSLQGQKCSRKKIKKPKDKPRKFTTQCQRCSRCQSIKKQMSESSPHNSKSVHAQRIHNVKDAQEQIPGITPENSLQITEIVKKNSLHNAESV</sequence>
<reference evidence="2 3" key="1">
    <citation type="journal article" date="2019" name="Environ. Microbiol.">
        <title>At the nexus of three kingdoms: the genome of the mycorrhizal fungus Gigaspora margarita provides insights into plant, endobacterial and fungal interactions.</title>
        <authorList>
            <person name="Venice F."/>
            <person name="Ghignone S."/>
            <person name="Salvioli di Fossalunga A."/>
            <person name="Amselem J."/>
            <person name="Novero M."/>
            <person name="Xianan X."/>
            <person name="Sedzielewska Toro K."/>
            <person name="Morin E."/>
            <person name="Lipzen A."/>
            <person name="Grigoriev I.V."/>
            <person name="Henrissat B."/>
            <person name="Martin F.M."/>
            <person name="Bonfante P."/>
        </authorList>
    </citation>
    <scope>NUCLEOTIDE SEQUENCE [LARGE SCALE GENOMIC DNA]</scope>
    <source>
        <strain evidence="2 3">BEG34</strain>
    </source>
</reference>
<feature type="compositionally biased region" description="Polar residues" evidence="1">
    <location>
        <begin position="102"/>
        <end position="130"/>
    </location>
</feature>
<keyword evidence="3" id="KW-1185">Reference proteome</keyword>